<keyword evidence="10" id="KW-1185">Reference proteome</keyword>
<dbReference type="Pfam" id="PF07715">
    <property type="entry name" value="Plug"/>
    <property type="match status" value="1"/>
</dbReference>
<feature type="domain" description="TonB-dependent receptor-like beta-barrel" evidence="7">
    <location>
        <begin position="447"/>
        <end position="1024"/>
    </location>
</feature>
<proteinExistence type="inferred from homology"/>
<name>E8RPA6_ASTEC</name>
<dbReference type="InterPro" id="IPR000531">
    <property type="entry name" value="Beta-barrel_TonB"/>
</dbReference>
<protein>
    <submittedName>
        <fullName evidence="9">TonB-dependent receptor</fullName>
    </submittedName>
</protein>
<organism evidence="9 10">
    <name type="scientific">Asticcacaulis excentricus (strain ATCC 15261 / DSM 4724 / KCTC 12464 / NCIMB 9791 / VKM B-1370 / CB 48)</name>
    <dbReference type="NCBI Taxonomy" id="573065"/>
    <lineage>
        <taxon>Bacteria</taxon>
        <taxon>Pseudomonadati</taxon>
        <taxon>Pseudomonadota</taxon>
        <taxon>Alphaproteobacteria</taxon>
        <taxon>Caulobacterales</taxon>
        <taxon>Caulobacteraceae</taxon>
        <taxon>Asticcacaulis</taxon>
    </lineage>
</organism>
<dbReference type="Pfam" id="PF00593">
    <property type="entry name" value="TonB_dep_Rec_b-barrel"/>
    <property type="match status" value="1"/>
</dbReference>
<dbReference type="HOGENOM" id="CLU_006935_2_0_5"/>
<evidence type="ECO:0000256" key="5">
    <source>
        <dbReference type="SAM" id="MobiDB-lite"/>
    </source>
</evidence>
<dbReference type="RefSeq" id="WP_013477786.1">
    <property type="nucleotide sequence ID" value="NC_014816.1"/>
</dbReference>
<keyword evidence="2 4" id="KW-0472">Membrane</keyword>
<dbReference type="STRING" id="573065.Astex_0254"/>
<dbReference type="KEGG" id="aex:Astex_0254"/>
<dbReference type="NCBIfam" id="TIGR01782">
    <property type="entry name" value="TonB-Xanth-Caul"/>
    <property type="match status" value="1"/>
</dbReference>
<dbReference type="GO" id="GO:0009279">
    <property type="term" value="C:cell outer membrane"/>
    <property type="evidence" value="ECO:0007669"/>
    <property type="project" value="UniProtKB-SubCell"/>
</dbReference>
<feature type="region of interest" description="Disordered" evidence="5">
    <location>
        <begin position="925"/>
        <end position="945"/>
    </location>
</feature>
<dbReference type="InterPro" id="IPR012910">
    <property type="entry name" value="Plug_dom"/>
</dbReference>
<dbReference type="InterPro" id="IPR037066">
    <property type="entry name" value="Plug_dom_sf"/>
</dbReference>
<keyword evidence="9" id="KW-0675">Receptor</keyword>
<evidence type="ECO:0000256" key="2">
    <source>
        <dbReference type="ARBA" id="ARBA00023136"/>
    </source>
</evidence>
<evidence type="ECO:0000256" key="3">
    <source>
        <dbReference type="ARBA" id="ARBA00023237"/>
    </source>
</evidence>
<dbReference type="InterPro" id="IPR010104">
    <property type="entry name" value="TonB_rcpt_bac"/>
</dbReference>
<evidence type="ECO:0000259" key="7">
    <source>
        <dbReference type="Pfam" id="PF00593"/>
    </source>
</evidence>
<feature type="domain" description="TonB-dependent receptor plug" evidence="8">
    <location>
        <begin position="69"/>
        <end position="179"/>
    </location>
</feature>
<keyword evidence="3" id="KW-0998">Cell outer membrane</keyword>
<dbReference type="PANTHER" id="PTHR40980:SF3">
    <property type="entry name" value="TONB-DEPENDENT RECEPTOR-LIKE BETA-BARREL DOMAIN-CONTAINING PROTEIN"/>
    <property type="match status" value="1"/>
</dbReference>
<dbReference type="OrthoDB" id="5476657at2"/>
<accession>E8RPA6</accession>
<sequence length="1069" mass="116758">MKAFQHRAPLYLKSAVSTVALASLVWGTCHSAMAQEAATGSDTGASSEAKEIVVVGVRKSLQSAQQIKKNADTVVDSITANDIGSFPDKSVAEALQRVAGITVNRFAATGDTAHFSAEPSGVIVRGLQQVRSEFNGRDIFSADSNRGLSWSDVSPELMGGIDVYKNQTADLIEGGIAGTVSLRTRLPFDQKGRLLAATAEYTYGDLAKTGTEGVSGIFSDRWDVGSGEFGIMLNVAHSEVVTNSQGIKYGRIGKVSNASNWGSSDTLYIPSSIAVSDNTYNRVRDGGSFAVQWQNNEHTMLATFQYNLSRKHETWEEYVMTASSGVSTYGKDYDYVSTDASEVQCLQGTTCTFDDSGFLSSGTLVSGTVWKGSVSKADGSDLFSYDWSGAGQLGTDFTTTSRYSDSVNETQDASFNFKWEPTSQLKLNFDLQYIKATQTNYDITADLATYANATWDLTGDIPHFNVSSPTNINVTSGGITDPSNYRLNDLMDHITDSDGKELAVRADAEYVFDSPWLRSLKFGARYADREQTVRWTTYNWKSVVNSWSSYSADDYFITGSTFPDSKAYATKAFDSEFFGGGITNASSAVFFNMDYLKNQSLMAEMFGKDSYNPGGSNAWESVCDRDDLVEGCFKAAEIARVSETTKALYAVVKFGGNDATIFNGITVSGNLGLRYVETHNRSSGGVNYSSGVSYSTSATETLADGTVIPSVTYYISSDDRLFMTSSDEIYTASTTHHNLLPSFNVRFGLTDEWFVRFAASKALSRPDIGNLKYYKTVSVTTPTSSELSCGSGFTCDANGQIVSTNLTYTAQANNPFLKPMTADQLDLTMENYFSSTGSFTFNLFYKKFNDYIQYGKWYQNFTNNGVTRSVEVSGPVNGDGASIKGFEVAYQRFFDFLPAPFNGLGIQANYTHIKNSGITSTGVAVNSGDGSSGQSGGGTTKSANTFNDLPLEGMSDDTVNLVGMYERGKWSARVAYNWRSKYLVTAQDCCVAYPVWQRAAGYLDARLAYRINANVELSVEGTNLLNTRTELMQQVEGATDSNPDTERKLVDYAWYQNDRRLQATIRMKF</sequence>
<dbReference type="EMBL" id="CP002395">
    <property type="protein sequence ID" value="ADU11952.1"/>
    <property type="molecule type" value="Genomic_DNA"/>
</dbReference>
<dbReference type="Gene3D" id="2.170.130.10">
    <property type="entry name" value="TonB-dependent receptor, plug domain"/>
    <property type="match status" value="1"/>
</dbReference>
<evidence type="ECO:0000313" key="10">
    <source>
        <dbReference type="Proteomes" id="UP000001492"/>
    </source>
</evidence>
<gene>
    <name evidence="9" type="ordered locus">Astex_0254</name>
</gene>
<feature type="compositionally biased region" description="Gly residues" evidence="5">
    <location>
        <begin position="930"/>
        <end position="939"/>
    </location>
</feature>
<keyword evidence="4" id="KW-0798">TonB box</keyword>
<dbReference type="SUPFAM" id="SSF56935">
    <property type="entry name" value="Porins"/>
    <property type="match status" value="1"/>
</dbReference>
<dbReference type="AlphaFoldDB" id="E8RPA6"/>
<dbReference type="eggNOG" id="COG4771">
    <property type="taxonomic scope" value="Bacteria"/>
</dbReference>
<reference evidence="10" key="1">
    <citation type="submission" date="2010-12" db="EMBL/GenBank/DDBJ databases">
        <title>Complete sequence of chromosome 1 of Asticcacaulis excentricus CB 48.</title>
        <authorList>
            <consortium name="US DOE Joint Genome Institute"/>
            <person name="Lucas S."/>
            <person name="Copeland A."/>
            <person name="Lapidus A."/>
            <person name="Cheng J.-F."/>
            <person name="Bruce D."/>
            <person name="Goodwin L."/>
            <person name="Pitluck S."/>
            <person name="Teshima H."/>
            <person name="Davenport K."/>
            <person name="Detter J.C."/>
            <person name="Han C."/>
            <person name="Tapia R."/>
            <person name="Land M."/>
            <person name="Hauser L."/>
            <person name="Jeffries C."/>
            <person name="Kyrpides N."/>
            <person name="Ivanova N."/>
            <person name="Ovchinnikova G."/>
            <person name="Brun Y.V."/>
            <person name="Woyke T."/>
        </authorList>
    </citation>
    <scope>NUCLEOTIDE SEQUENCE [LARGE SCALE GENOMIC DNA]</scope>
    <source>
        <strain evidence="10">ATCC 15261 / DSM 4724 / KCTC 12464 / NCIMB 9791 / VKM B-1370 / CB 48</strain>
    </source>
</reference>
<dbReference type="eggNOG" id="COG1629">
    <property type="taxonomic scope" value="Bacteria"/>
</dbReference>
<feature type="signal peptide" evidence="6">
    <location>
        <begin position="1"/>
        <end position="34"/>
    </location>
</feature>
<evidence type="ECO:0000256" key="1">
    <source>
        <dbReference type="ARBA" id="ARBA00004442"/>
    </source>
</evidence>
<evidence type="ECO:0000259" key="8">
    <source>
        <dbReference type="Pfam" id="PF07715"/>
    </source>
</evidence>
<keyword evidence="6" id="KW-0732">Signal</keyword>
<dbReference type="Gene3D" id="2.40.170.20">
    <property type="entry name" value="TonB-dependent receptor, beta-barrel domain"/>
    <property type="match status" value="1"/>
</dbReference>
<dbReference type="PANTHER" id="PTHR40980">
    <property type="entry name" value="PLUG DOMAIN-CONTAINING PROTEIN"/>
    <property type="match status" value="1"/>
</dbReference>
<comment type="similarity">
    <text evidence="4">Belongs to the TonB-dependent receptor family.</text>
</comment>
<comment type="subcellular location">
    <subcellularLocation>
        <location evidence="1 4">Cell outer membrane</location>
    </subcellularLocation>
</comment>
<evidence type="ECO:0000256" key="4">
    <source>
        <dbReference type="RuleBase" id="RU003357"/>
    </source>
</evidence>
<dbReference type="InterPro" id="IPR036942">
    <property type="entry name" value="Beta-barrel_TonB_sf"/>
</dbReference>
<dbReference type="Proteomes" id="UP000001492">
    <property type="component" value="Chromosome 1"/>
</dbReference>
<evidence type="ECO:0000313" key="9">
    <source>
        <dbReference type="EMBL" id="ADU11952.1"/>
    </source>
</evidence>
<feature type="chain" id="PRO_5003230653" evidence="6">
    <location>
        <begin position="35"/>
        <end position="1069"/>
    </location>
</feature>
<evidence type="ECO:0000256" key="6">
    <source>
        <dbReference type="SAM" id="SignalP"/>
    </source>
</evidence>